<dbReference type="EMBL" id="VSRR010039786">
    <property type="protein sequence ID" value="MPC74824.1"/>
    <property type="molecule type" value="Genomic_DNA"/>
</dbReference>
<dbReference type="OrthoDB" id="6340174at2759"/>
<evidence type="ECO:0000313" key="1">
    <source>
        <dbReference type="EMBL" id="MPC74824.1"/>
    </source>
</evidence>
<reference evidence="1 2" key="1">
    <citation type="submission" date="2019-05" db="EMBL/GenBank/DDBJ databases">
        <title>Another draft genome of Portunus trituberculatus and its Hox gene families provides insights of decapod evolution.</title>
        <authorList>
            <person name="Jeong J.-H."/>
            <person name="Song I."/>
            <person name="Kim S."/>
            <person name="Choi T."/>
            <person name="Kim D."/>
            <person name="Ryu S."/>
            <person name="Kim W."/>
        </authorList>
    </citation>
    <scope>NUCLEOTIDE SEQUENCE [LARGE SCALE GENOMIC DNA]</scope>
    <source>
        <tissue evidence="1">Muscle</tissue>
    </source>
</reference>
<gene>
    <name evidence="1" type="ORF">E2C01_069200</name>
</gene>
<protein>
    <submittedName>
        <fullName evidence="1">Uncharacterized protein</fullName>
    </submittedName>
</protein>
<name>A0A5B7I257_PORTR</name>
<accession>A0A5B7I257</accession>
<dbReference type="Proteomes" id="UP000324222">
    <property type="component" value="Unassembled WGS sequence"/>
</dbReference>
<organism evidence="1 2">
    <name type="scientific">Portunus trituberculatus</name>
    <name type="common">Swimming crab</name>
    <name type="synonym">Neptunus trituberculatus</name>
    <dbReference type="NCBI Taxonomy" id="210409"/>
    <lineage>
        <taxon>Eukaryota</taxon>
        <taxon>Metazoa</taxon>
        <taxon>Ecdysozoa</taxon>
        <taxon>Arthropoda</taxon>
        <taxon>Crustacea</taxon>
        <taxon>Multicrustacea</taxon>
        <taxon>Malacostraca</taxon>
        <taxon>Eumalacostraca</taxon>
        <taxon>Eucarida</taxon>
        <taxon>Decapoda</taxon>
        <taxon>Pleocyemata</taxon>
        <taxon>Brachyura</taxon>
        <taxon>Eubrachyura</taxon>
        <taxon>Portunoidea</taxon>
        <taxon>Portunidae</taxon>
        <taxon>Portuninae</taxon>
        <taxon>Portunus</taxon>
    </lineage>
</organism>
<proteinExistence type="predicted"/>
<dbReference type="Pfam" id="PF07841">
    <property type="entry name" value="DM4_12"/>
    <property type="match status" value="1"/>
</dbReference>
<dbReference type="InterPro" id="IPR006631">
    <property type="entry name" value="DM4_12"/>
</dbReference>
<dbReference type="AlphaFoldDB" id="A0A5B7I257"/>
<evidence type="ECO:0000313" key="2">
    <source>
        <dbReference type="Proteomes" id="UP000324222"/>
    </source>
</evidence>
<comment type="caution">
    <text evidence="1">The sequence shown here is derived from an EMBL/GenBank/DDBJ whole genome shotgun (WGS) entry which is preliminary data.</text>
</comment>
<sequence length="115" mass="12667">MAAANPGLFTLPTLTINNLFGVPILTNNSGTPTRRLLPYGSVAVVFILDALFQEYATTRTYVDDQASMYQAAEARLSAAHGLDGRACVKRFICELRKHPIHEWTVIGQLVTLLFT</sequence>
<keyword evidence="2" id="KW-1185">Reference proteome</keyword>